<proteinExistence type="predicted"/>
<feature type="signal peptide" evidence="1">
    <location>
        <begin position="1"/>
        <end position="18"/>
    </location>
</feature>
<evidence type="ECO:0000313" key="3">
    <source>
        <dbReference type="Proteomes" id="UP000077177"/>
    </source>
</evidence>
<dbReference type="Proteomes" id="UP000077177">
    <property type="component" value="Chromosome"/>
</dbReference>
<dbReference type="EMBL" id="CP011390">
    <property type="protein sequence ID" value="ANE51675.1"/>
    <property type="molecule type" value="Genomic_DNA"/>
</dbReference>
<evidence type="ECO:0000256" key="1">
    <source>
        <dbReference type="SAM" id="SignalP"/>
    </source>
</evidence>
<feature type="chain" id="PRO_5008001306" evidence="1">
    <location>
        <begin position="19"/>
        <end position="239"/>
    </location>
</feature>
<organism evidence="2 3">
    <name type="scientific">Flavisolibacter tropicus</name>
    <dbReference type="NCBI Taxonomy" id="1492898"/>
    <lineage>
        <taxon>Bacteria</taxon>
        <taxon>Pseudomonadati</taxon>
        <taxon>Bacteroidota</taxon>
        <taxon>Chitinophagia</taxon>
        <taxon>Chitinophagales</taxon>
        <taxon>Chitinophagaceae</taxon>
        <taxon>Flavisolibacter</taxon>
    </lineage>
</organism>
<accession>A0A172TX65</accession>
<sequence length="239" mass="27066">MKYLLVTVLALISHNLFAQTYTAKQLYDEYNQNSYNFENKYFNKTLTIKGKIRSISVGTKGWNQYHNVYITATGYENFIVCQFPVEDTVTLGQLKAGETVMVTGDYNQKNRDAIFLRNSRFIKTKEPAKPTKAAPAQLPLGTYHVYQSNGASFNFQYKLILNSYSSYTINNKKGTCSCDSKKKVIRFISGALKGFAGIYRPTNPENEKDPPAIVIDFNGSVPDLAKQVGKMYLYAYLQP</sequence>
<dbReference type="AlphaFoldDB" id="A0A172TX65"/>
<dbReference type="Pfam" id="PF12869">
    <property type="entry name" value="tRNA_anti-like"/>
    <property type="match status" value="1"/>
</dbReference>
<keyword evidence="1" id="KW-0732">Signal</keyword>
<dbReference type="OrthoDB" id="667983at2"/>
<evidence type="ECO:0000313" key="2">
    <source>
        <dbReference type="EMBL" id="ANE51675.1"/>
    </source>
</evidence>
<keyword evidence="3" id="KW-1185">Reference proteome</keyword>
<dbReference type="KEGG" id="fla:SY85_15370"/>
<protein>
    <submittedName>
        <fullName evidence="2">Uncharacterized protein</fullName>
    </submittedName>
</protein>
<dbReference type="InterPro" id="IPR024422">
    <property type="entry name" value="Protein_unknown_function_OB"/>
</dbReference>
<gene>
    <name evidence="2" type="ORF">SY85_15370</name>
</gene>
<dbReference type="RefSeq" id="WP_066405792.1">
    <property type="nucleotide sequence ID" value="NZ_CP011390.1"/>
</dbReference>
<reference evidence="2 3" key="2">
    <citation type="journal article" date="2016" name="Int. J. Syst. Evol. Microbiol.">
        <title>Flavisolibacter tropicus sp. nov., isolated from tropical soil.</title>
        <authorList>
            <person name="Lee J.J."/>
            <person name="Kang M.S."/>
            <person name="Kim G.S."/>
            <person name="Lee C.S."/>
            <person name="Lim S."/>
            <person name="Lee J."/>
            <person name="Roh S.H."/>
            <person name="Kang H."/>
            <person name="Ha J.M."/>
            <person name="Bae S."/>
            <person name="Jung H.Y."/>
            <person name="Kim M.K."/>
        </authorList>
    </citation>
    <scope>NUCLEOTIDE SEQUENCE [LARGE SCALE GENOMIC DNA]</scope>
    <source>
        <strain evidence="2 3">LCS9</strain>
    </source>
</reference>
<reference evidence="3" key="1">
    <citation type="submission" date="2015-01" db="EMBL/GenBank/DDBJ databases">
        <title>Flavisolibacter sp./LCS9/ whole genome sequencing.</title>
        <authorList>
            <person name="Kim M.K."/>
            <person name="Srinivasan S."/>
            <person name="Lee J.-J."/>
        </authorList>
    </citation>
    <scope>NUCLEOTIDE SEQUENCE [LARGE SCALE GENOMIC DNA]</scope>
    <source>
        <strain evidence="3">LCS9</strain>
    </source>
</reference>
<name>A0A172TX65_9BACT</name>